<proteinExistence type="predicted"/>
<protein>
    <submittedName>
        <fullName evidence="1">Uncharacterized protein</fullName>
    </submittedName>
</protein>
<dbReference type="EMBL" id="QWLN02005722">
    <property type="protein sequence ID" value="TEA37179.1"/>
    <property type="molecule type" value="Genomic_DNA"/>
</dbReference>
<evidence type="ECO:0000313" key="2">
    <source>
        <dbReference type="Proteomes" id="UP000295264"/>
    </source>
</evidence>
<dbReference type="Proteomes" id="UP000295264">
    <property type="component" value="Unassembled WGS sequence"/>
</dbReference>
<comment type="caution">
    <text evidence="1">The sequence shown here is derived from an EMBL/GenBank/DDBJ whole genome shotgun (WGS) entry which is preliminary data.</text>
</comment>
<evidence type="ECO:0000313" key="1">
    <source>
        <dbReference type="EMBL" id="TEA37179.1"/>
    </source>
</evidence>
<feature type="non-terminal residue" evidence="1">
    <location>
        <position position="1"/>
    </location>
</feature>
<dbReference type="AlphaFoldDB" id="A0A484GP02"/>
<sequence>AFQSYLQPIDMATFRRV</sequence>
<reference evidence="1 2" key="1">
    <citation type="journal article" date="2018" name="Genomics">
        <title>Molecular footprints of inshore aquatic adaptation in Indo-Pacific humpback dolphin (Sousa chinensis).</title>
        <authorList>
            <person name="Ming Y."/>
            <person name="Jian J."/>
            <person name="Yu F."/>
            <person name="Yu X."/>
            <person name="Wang J."/>
            <person name="Liu W."/>
        </authorList>
    </citation>
    <scope>NUCLEOTIDE SEQUENCE [LARGE SCALE GENOMIC DNA]</scope>
    <source>
        <strain evidence="1">MY-2018</strain>
        <tissue evidence="1">Skin</tissue>
    </source>
</reference>
<gene>
    <name evidence="1" type="ORF">DBR06_SOUSAS210412</name>
</gene>
<accession>A0A484GP02</accession>
<keyword evidence="2" id="KW-1185">Reference proteome</keyword>
<organism evidence="1 2">
    <name type="scientific">Sousa chinensis</name>
    <name type="common">Indo-pacific humpbacked dolphin</name>
    <name type="synonym">Steno chinensis</name>
    <dbReference type="NCBI Taxonomy" id="103600"/>
    <lineage>
        <taxon>Eukaryota</taxon>
        <taxon>Metazoa</taxon>
        <taxon>Chordata</taxon>
        <taxon>Craniata</taxon>
        <taxon>Vertebrata</taxon>
        <taxon>Euteleostomi</taxon>
        <taxon>Mammalia</taxon>
        <taxon>Eutheria</taxon>
        <taxon>Laurasiatheria</taxon>
        <taxon>Artiodactyla</taxon>
        <taxon>Whippomorpha</taxon>
        <taxon>Cetacea</taxon>
        <taxon>Odontoceti</taxon>
        <taxon>Delphinidae</taxon>
        <taxon>Sousa</taxon>
    </lineage>
</organism>
<name>A0A484GP02_SOUCH</name>